<accession>A0AAV3R6W1</accession>
<dbReference type="GO" id="GO:0005634">
    <property type="term" value="C:nucleus"/>
    <property type="evidence" value="ECO:0007669"/>
    <property type="project" value="UniProtKB-SubCell"/>
</dbReference>
<dbReference type="GO" id="GO:0003700">
    <property type="term" value="F:DNA-binding transcription factor activity"/>
    <property type="evidence" value="ECO:0007669"/>
    <property type="project" value="TreeGrafter"/>
</dbReference>
<reference evidence="5 6" key="1">
    <citation type="submission" date="2024-01" db="EMBL/GenBank/DDBJ databases">
        <title>The complete chloroplast genome sequence of Lithospermum erythrorhizon: insights into the phylogenetic relationship among Boraginaceae species and the maternal lineages of purple gromwells.</title>
        <authorList>
            <person name="Okada T."/>
            <person name="Watanabe K."/>
        </authorList>
    </citation>
    <scope>NUCLEOTIDE SEQUENCE [LARGE SCALE GENOMIC DNA]</scope>
</reference>
<dbReference type="AlphaFoldDB" id="A0AAV3R6W1"/>
<keyword evidence="2 3" id="KW-0539">Nucleus</keyword>
<name>A0AAV3R6W1_LITER</name>
<evidence type="ECO:0000256" key="2">
    <source>
        <dbReference type="ARBA" id="ARBA00023242"/>
    </source>
</evidence>
<evidence type="ECO:0000313" key="6">
    <source>
        <dbReference type="Proteomes" id="UP001454036"/>
    </source>
</evidence>
<dbReference type="PROSITE" id="PS51017">
    <property type="entry name" value="CCT"/>
    <property type="match status" value="1"/>
</dbReference>
<feature type="domain" description="CCT" evidence="4">
    <location>
        <begin position="234"/>
        <end position="276"/>
    </location>
</feature>
<evidence type="ECO:0000256" key="3">
    <source>
        <dbReference type="PROSITE-ProRule" id="PRU00357"/>
    </source>
</evidence>
<dbReference type="InterPro" id="IPR045281">
    <property type="entry name" value="CONSTANS-like"/>
</dbReference>
<organism evidence="5 6">
    <name type="scientific">Lithospermum erythrorhizon</name>
    <name type="common">Purple gromwell</name>
    <name type="synonym">Lithospermum officinale var. erythrorhizon</name>
    <dbReference type="NCBI Taxonomy" id="34254"/>
    <lineage>
        <taxon>Eukaryota</taxon>
        <taxon>Viridiplantae</taxon>
        <taxon>Streptophyta</taxon>
        <taxon>Embryophyta</taxon>
        <taxon>Tracheophyta</taxon>
        <taxon>Spermatophyta</taxon>
        <taxon>Magnoliopsida</taxon>
        <taxon>eudicotyledons</taxon>
        <taxon>Gunneridae</taxon>
        <taxon>Pentapetalae</taxon>
        <taxon>asterids</taxon>
        <taxon>lamiids</taxon>
        <taxon>Boraginales</taxon>
        <taxon>Boraginaceae</taxon>
        <taxon>Boraginoideae</taxon>
        <taxon>Lithospermeae</taxon>
        <taxon>Lithospermum</taxon>
    </lineage>
</organism>
<dbReference type="Pfam" id="PF06203">
    <property type="entry name" value="CCT"/>
    <property type="match status" value="1"/>
</dbReference>
<comment type="subcellular location">
    <subcellularLocation>
        <location evidence="1 3">Nucleus</location>
    </subcellularLocation>
</comment>
<evidence type="ECO:0000256" key="1">
    <source>
        <dbReference type="ARBA" id="ARBA00004123"/>
    </source>
</evidence>
<keyword evidence="6" id="KW-1185">Reference proteome</keyword>
<dbReference type="PANTHER" id="PTHR31319:SF103">
    <property type="entry name" value="CCT MOTIF FAMILY PROTEIN"/>
    <property type="match status" value="1"/>
</dbReference>
<comment type="caution">
    <text evidence="5">The sequence shown here is derived from an EMBL/GenBank/DDBJ whole genome shotgun (WGS) entry which is preliminary data.</text>
</comment>
<dbReference type="InterPro" id="IPR010402">
    <property type="entry name" value="CCT_domain"/>
</dbReference>
<protein>
    <recommendedName>
        <fullName evidence="4">CCT domain-containing protein</fullName>
    </recommendedName>
</protein>
<dbReference type="PANTHER" id="PTHR31319">
    <property type="entry name" value="ZINC FINGER PROTEIN CONSTANS-LIKE 4"/>
    <property type="match status" value="1"/>
</dbReference>
<dbReference type="Proteomes" id="UP001454036">
    <property type="component" value="Unassembled WGS sequence"/>
</dbReference>
<sequence>MSSELFIFDNSFFSDLNDSSINHYHDILASLPNSLVQDTQLTPVESSTSFDEIASIILSSSPPSNQLQNLSLYQNPSLFQNGCPSLDSGCAEFSPFEVKTEESHVSFDTVNYGYNSSLLVPQGYLGLSTTDNADKFMQRSYSSNSFDNKPNCLFQPCFETLMESTNFQNHVVSSPESSNFSSNQMRRVCSTGDLHSMKTSQTRNVLSSSPLSTERSFIEDSVNMKVGKYSAEERKERIGRYRAKRNQRNFNKTIKYACRKTLADNRPRIRGRFARNDEPVEIPKTAMFNRFAFEDEDDIWVEGFQEEEENGPVVGSAPLFSSFNSMTQKYHHQYYSYP</sequence>
<gene>
    <name evidence="5" type="ORF">LIER_24851</name>
</gene>
<evidence type="ECO:0000313" key="5">
    <source>
        <dbReference type="EMBL" id="GAA0170628.1"/>
    </source>
</evidence>
<dbReference type="GO" id="GO:0009909">
    <property type="term" value="P:regulation of flower development"/>
    <property type="evidence" value="ECO:0007669"/>
    <property type="project" value="InterPro"/>
</dbReference>
<proteinExistence type="predicted"/>
<evidence type="ECO:0000259" key="4">
    <source>
        <dbReference type="PROSITE" id="PS51017"/>
    </source>
</evidence>
<dbReference type="EMBL" id="BAABME010007326">
    <property type="protein sequence ID" value="GAA0170628.1"/>
    <property type="molecule type" value="Genomic_DNA"/>
</dbReference>